<reference evidence="6 7" key="1">
    <citation type="submission" date="2020-08" db="EMBL/GenBank/DDBJ databases">
        <title>Genomic Encyclopedia of Type Strains, Phase III (KMG-III): the genomes of soil and plant-associated and newly described type strains.</title>
        <authorList>
            <person name="Whitman W."/>
        </authorList>
    </citation>
    <scope>NUCLEOTIDE SEQUENCE [LARGE SCALE GENOMIC DNA]</scope>
    <source>
        <strain evidence="6 7">CECT 8654</strain>
    </source>
</reference>
<evidence type="ECO:0000313" key="6">
    <source>
        <dbReference type="EMBL" id="MBB3046175.1"/>
    </source>
</evidence>
<dbReference type="SUPFAM" id="SSF48498">
    <property type="entry name" value="Tetracyclin repressor-like, C-terminal domain"/>
    <property type="match status" value="1"/>
</dbReference>
<dbReference type="InterPro" id="IPR050109">
    <property type="entry name" value="HTH-type_TetR-like_transc_reg"/>
</dbReference>
<feature type="DNA-binding region" description="H-T-H motif" evidence="4">
    <location>
        <begin position="36"/>
        <end position="55"/>
    </location>
</feature>
<dbReference type="InterPro" id="IPR009057">
    <property type="entry name" value="Homeodomain-like_sf"/>
</dbReference>
<evidence type="ECO:0000256" key="1">
    <source>
        <dbReference type="ARBA" id="ARBA00023015"/>
    </source>
</evidence>
<comment type="caution">
    <text evidence="6">The sequence shown here is derived from an EMBL/GenBank/DDBJ whole genome shotgun (WGS) entry which is preliminary data.</text>
</comment>
<dbReference type="PANTHER" id="PTHR30055:SF234">
    <property type="entry name" value="HTH-TYPE TRANSCRIPTIONAL REGULATOR BETI"/>
    <property type="match status" value="1"/>
</dbReference>
<dbReference type="SUPFAM" id="SSF46689">
    <property type="entry name" value="Homeodomain-like"/>
    <property type="match status" value="1"/>
</dbReference>
<dbReference type="PROSITE" id="PS50977">
    <property type="entry name" value="HTH_TETR_2"/>
    <property type="match status" value="1"/>
</dbReference>
<protein>
    <submittedName>
        <fullName evidence="6">AcrR family transcriptional regulator</fullName>
    </submittedName>
</protein>
<evidence type="ECO:0000256" key="4">
    <source>
        <dbReference type="PROSITE-ProRule" id="PRU00335"/>
    </source>
</evidence>
<evidence type="ECO:0000313" key="7">
    <source>
        <dbReference type="Proteomes" id="UP000537130"/>
    </source>
</evidence>
<evidence type="ECO:0000259" key="5">
    <source>
        <dbReference type="PROSITE" id="PS50977"/>
    </source>
</evidence>
<keyword evidence="7" id="KW-1185">Reference proteome</keyword>
<organism evidence="6 7">
    <name type="scientific">Litorivivens lipolytica</name>
    <dbReference type="NCBI Taxonomy" id="1524264"/>
    <lineage>
        <taxon>Bacteria</taxon>
        <taxon>Pseudomonadati</taxon>
        <taxon>Pseudomonadota</taxon>
        <taxon>Gammaproteobacteria</taxon>
        <taxon>Litorivivens</taxon>
    </lineage>
</organism>
<keyword evidence="2 4" id="KW-0238">DNA-binding</keyword>
<dbReference type="Pfam" id="PF00440">
    <property type="entry name" value="TetR_N"/>
    <property type="match status" value="1"/>
</dbReference>
<dbReference type="PANTHER" id="PTHR30055">
    <property type="entry name" value="HTH-TYPE TRANSCRIPTIONAL REGULATOR RUTR"/>
    <property type="match status" value="1"/>
</dbReference>
<name>A0A7W4Z5S5_9GAMM</name>
<dbReference type="EMBL" id="JACHWY010000001">
    <property type="protein sequence ID" value="MBB3046175.1"/>
    <property type="molecule type" value="Genomic_DNA"/>
</dbReference>
<sequence>MTNSLNRRALRREETREKILRAAVRIFAELGFEAASMGSIAARADLKKALVQYHFETKLNLWQEAVNFLWSELHTLEDGLPRLSDFSSHDDEREILRQVLRAIIRFAKSHPDWVGIMFREASSPGPRLDWLVENHLKRDIEDGTAFIATAQSHGLLPEGPPLQILNIISGALTYPLLVAPLTKRATGINMASDESLDATVDILLNMLKP</sequence>
<evidence type="ECO:0000256" key="2">
    <source>
        <dbReference type="ARBA" id="ARBA00023125"/>
    </source>
</evidence>
<dbReference type="Gene3D" id="1.10.357.10">
    <property type="entry name" value="Tetracycline Repressor, domain 2"/>
    <property type="match status" value="1"/>
</dbReference>
<dbReference type="Proteomes" id="UP000537130">
    <property type="component" value="Unassembled WGS sequence"/>
</dbReference>
<dbReference type="AlphaFoldDB" id="A0A7W4Z5S5"/>
<proteinExistence type="predicted"/>
<dbReference type="InterPro" id="IPR036271">
    <property type="entry name" value="Tet_transcr_reg_TetR-rel_C_sf"/>
</dbReference>
<dbReference type="GO" id="GO:0000976">
    <property type="term" value="F:transcription cis-regulatory region binding"/>
    <property type="evidence" value="ECO:0007669"/>
    <property type="project" value="TreeGrafter"/>
</dbReference>
<evidence type="ECO:0000256" key="3">
    <source>
        <dbReference type="ARBA" id="ARBA00023163"/>
    </source>
</evidence>
<gene>
    <name evidence="6" type="ORF">FHR99_000411</name>
</gene>
<dbReference type="PRINTS" id="PR00455">
    <property type="entry name" value="HTHTETR"/>
</dbReference>
<keyword evidence="3" id="KW-0804">Transcription</keyword>
<dbReference type="GO" id="GO:0003700">
    <property type="term" value="F:DNA-binding transcription factor activity"/>
    <property type="evidence" value="ECO:0007669"/>
    <property type="project" value="TreeGrafter"/>
</dbReference>
<dbReference type="Gene3D" id="1.10.10.60">
    <property type="entry name" value="Homeodomain-like"/>
    <property type="match status" value="1"/>
</dbReference>
<feature type="domain" description="HTH tetR-type" evidence="5">
    <location>
        <begin position="13"/>
        <end position="73"/>
    </location>
</feature>
<dbReference type="InterPro" id="IPR001647">
    <property type="entry name" value="HTH_TetR"/>
</dbReference>
<dbReference type="RefSeq" id="WP_183408874.1">
    <property type="nucleotide sequence ID" value="NZ_JACHWY010000001.1"/>
</dbReference>
<keyword evidence="1" id="KW-0805">Transcription regulation</keyword>
<accession>A0A7W4Z5S5</accession>